<accession>A0ABN8MHW6</accession>
<protein>
    <submittedName>
        <fullName evidence="2">Uncharacterized protein</fullName>
    </submittedName>
</protein>
<evidence type="ECO:0000256" key="1">
    <source>
        <dbReference type="SAM" id="MobiDB-lite"/>
    </source>
</evidence>
<name>A0ABN8MHW6_9CNID</name>
<reference evidence="2 3" key="1">
    <citation type="submission" date="2022-05" db="EMBL/GenBank/DDBJ databases">
        <authorList>
            <consortium name="Genoscope - CEA"/>
            <person name="William W."/>
        </authorList>
    </citation>
    <scope>NUCLEOTIDE SEQUENCE [LARGE SCALE GENOMIC DNA]</scope>
</reference>
<comment type="caution">
    <text evidence="2">The sequence shown here is derived from an EMBL/GenBank/DDBJ whole genome shotgun (WGS) entry which is preliminary data.</text>
</comment>
<keyword evidence="3" id="KW-1185">Reference proteome</keyword>
<proteinExistence type="predicted"/>
<sequence length="104" mass="12559">MSLWPTDPNNHMDQSQRHRSSPLLSRHNRTRELEINRADPKRLVALDTQFLKQLRQLPDQLEQLKRHFDSGTKSTSRFEAWNDHAQYQQSNTREENLKREHEEK</sequence>
<gene>
    <name evidence="2" type="ORF">PEVE_00031968</name>
</gene>
<evidence type="ECO:0000313" key="3">
    <source>
        <dbReference type="Proteomes" id="UP001159427"/>
    </source>
</evidence>
<dbReference type="EMBL" id="CALNXI010000461">
    <property type="protein sequence ID" value="CAH3027587.1"/>
    <property type="molecule type" value="Genomic_DNA"/>
</dbReference>
<feature type="region of interest" description="Disordered" evidence="1">
    <location>
        <begin position="1"/>
        <end position="35"/>
    </location>
</feature>
<organism evidence="2 3">
    <name type="scientific">Porites evermanni</name>
    <dbReference type="NCBI Taxonomy" id="104178"/>
    <lineage>
        <taxon>Eukaryota</taxon>
        <taxon>Metazoa</taxon>
        <taxon>Cnidaria</taxon>
        <taxon>Anthozoa</taxon>
        <taxon>Hexacorallia</taxon>
        <taxon>Scleractinia</taxon>
        <taxon>Fungiina</taxon>
        <taxon>Poritidae</taxon>
        <taxon>Porites</taxon>
    </lineage>
</organism>
<evidence type="ECO:0000313" key="2">
    <source>
        <dbReference type="EMBL" id="CAH3027587.1"/>
    </source>
</evidence>
<dbReference type="Proteomes" id="UP001159427">
    <property type="component" value="Unassembled WGS sequence"/>
</dbReference>
<feature type="region of interest" description="Disordered" evidence="1">
    <location>
        <begin position="66"/>
        <end position="104"/>
    </location>
</feature>
<feature type="compositionally biased region" description="Basic and acidic residues" evidence="1">
    <location>
        <begin position="92"/>
        <end position="104"/>
    </location>
</feature>